<gene>
    <name evidence="1" type="ORF">FJY75_06390</name>
</gene>
<dbReference type="EMBL" id="VGIY01000128">
    <property type="protein sequence ID" value="MBM3317465.1"/>
    <property type="molecule type" value="Genomic_DNA"/>
</dbReference>
<protein>
    <submittedName>
        <fullName evidence="1">Uncharacterized protein</fullName>
    </submittedName>
</protein>
<feature type="non-terminal residue" evidence="1">
    <location>
        <position position="400"/>
    </location>
</feature>
<proteinExistence type="predicted"/>
<organism evidence="1 2">
    <name type="scientific">Eiseniibacteriota bacterium</name>
    <dbReference type="NCBI Taxonomy" id="2212470"/>
    <lineage>
        <taxon>Bacteria</taxon>
        <taxon>Candidatus Eiseniibacteriota</taxon>
    </lineage>
</organism>
<name>A0A937X8F8_UNCEI</name>
<evidence type="ECO:0000313" key="1">
    <source>
        <dbReference type="EMBL" id="MBM3317465.1"/>
    </source>
</evidence>
<comment type="caution">
    <text evidence="1">The sequence shown here is derived from an EMBL/GenBank/DDBJ whole genome shotgun (WGS) entry which is preliminary data.</text>
</comment>
<sequence length="400" mass="42711">MRYIDHLIDDGDSDGNGRLDPGEEVGLILSLRNFGAPAEDVRLTITTDDPYILVVDGTAEYGDLAPGEIATNAGDPLILLAPALARIGHIADFTAVATFTGGQAVSTFRVCIGKFSFLVWDPTGDQSSGPVLFETLQALGYEGGYRQSIEYTDLDLYASLFVSLGVYPNAFRVAYDAPEATAITSYLAQGGCVYLEGGDVWVYDTQNGGFDFGPAFKILPVADGNPDLVTVKGRSATFTQGMRFDYQGENEYIDRINRTGAGVIVFESESPWYITGVAYNSGVYRTIGTSFEFAGLTDGEPPSTREALARAMIEYFIPPQTQAAPLPPRRGASGIALAPPGPQPAPGTALLRFSLPSETALDVGLFDPQGRRLRTLARGPHARGEHALALTRGDLAAGVY</sequence>
<dbReference type="AlphaFoldDB" id="A0A937X8F8"/>
<accession>A0A937X8F8</accession>
<dbReference type="Proteomes" id="UP000748308">
    <property type="component" value="Unassembled WGS sequence"/>
</dbReference>
<reference evidence="1" key="1">
    <citation type="submission" date="2019-03" db="EMBL/GenBank/DDBJ databases">
        <title>Lake Tanganyika Metagenome-Assembled Genomes (MAGs).</title>
        <authorList>
            <person name="Tran P."/>
        </authorList>
    </citation>
    <scope>NUCLEOTIDE SEQUENCE</scope>
    <source>
        <strain evidence="1">M_DeepCast_400m_m2_100</strain>
    </source>
</reference>
<evidence type="ECO:0000313" key="2">
    <source>
        <dbReference type="Proteomes" id="UP000748308"/>
    </source>
</evidence>